<feature type="domain" description="AMP-dependent synthetase/ligase" evidence="1">
    <location>
        <begin position="13"/>
        <end position="383"/>
    </location>
</feature>
<dbReference type="AlphaFoldDB" id="A0AAE3FS90"/>
<dbReference type="GO" id="GO:0031956">
    <property type="term" value="F:medium-chain fatty acid-CoA ligase activity"/>
    <property type="evidence" value="ECO:0007669"/>
    <property type="project" value="TreeGrafter"/>
</dbReference>
<accession>A0AAE3FS90</accession>
<feature type="domain" description="AMP-binding enzyme C-terminal" evidence="2">
    <location>
        <begin position="433"/>
        <end position="511"/>
    </location>
</feature>
<evidence type="ECO:0000259" key="2">
    <source>
        <dbReference type="Pfam" id="PF13193"/>
    </source>
</evidence>
<evidence type="ECO:0000313" key="3">
    <source>
        <dbReference type="EMBL" id="MCL9814115.1"/>
    </source>
</evidence>
<comment type="caution">
    <text evidence="3">The sequence shown here is derived from an EMBL/GenBank/DDBJ whole genome shotgun (WGS) entry which is preliminary data.</text>
</comment>
<dbReference type="SUPFAM" id="SSF56801">
    <property type="entry name" value="Acetyl-CoA synthetase-like"/>
    <property type="match status" value="1"/>
</dbReference>
<dbReference type="Proteomes" id="UP001202674">
    <property type="component" value="Unassembled WGS sequence"/>
</dbReference>
<dbReference type="InterPro" id="IPR042099">
    <property type="entry name" value="ANL_N_sf"/>
</dbReference>
<proteinExistence type="predicted"/>
<reference evidence="3 4" key="1">
    <citation type="journal article" date="2022" name="Syst. Appl. Microbiol.">
        <title>Natronocalculus amylovorans gen. nov., sp. nov., and Natranaeroarchaeum aerophilus sp. nov., dominant culturable amylolytic natronoarchaea from hypersaline soda lakes in southwestern Siberia.</title>
        <authorList>
            <person name="Sorokin D.Y."/>
            <person name="Elcheninov A.G."/>
            <person name="Khizhniak T.V."/>
            <person name="Koenen M."/>
            <person name="Bale N.J."/>
            <person name="Damste J.S.S."/>
            <person name="Kublanov I.V."/>
        </authorList>
    </citation>
    <scope>NUCLEOTIDE SEQUENCE [LARGE SCALE GENOMIC DNA]</scope>
    <source>
        <strain evidence="3 4">AArc-St1-1</strain>
    </source>
</reference>
<dbReference type="Pfam" id="PF13193">
    <property type="entry name" value="AMP-binding_C"/>
    <property type="match status" value="1"/>
</dbReference>
<evidence type="ECO:0000313" key="4">
    <source>
        <dbReference type="Proteomes" id="UP001202674"/>
    </source>
</evidence>
<dbReference type="PANTHER" id="PTHR43201:SF32">
    <property type="entry name" value="2-SUCCINYLBENZOATE--COA LIGASE, CHLOROPLASTIC_PEROXISOMAL"/>
    <property type="match status" value="1"/>
</dbReference>
<organism evidence="3 4">
    <name type="scientific">Natranaeroarchaeum aerophilus</name>
    <dbReference type="NCBI Taxonomy" id="2917711"/>
    <lineage>
        <taxon>Archaea</taxon>
        <taxon>Methanobacteriati</taxon>
        <taxon>Methanobacteriota</taxon>
        <taxon>Stenosarchaea group</taxon>
        <taxon>Halobacteria</taxon>
        <taxon>Halobacteriales</taxon>
        <taxon>Natronoarchaeaceae</taxon>
        <taxon>Natranaeroarchaeum</taxon>
    </lineage>
</organism>
<name>A0AAE3FS90_9EURY</name>
<evidence type="ECO:0000259" key="1">
    <source>
        <dbReference type="Pfam" id="PF00501"/>
    </source>
</evidence>
<protein>
    <submittedName>
        <fullName evidence="3">AMP-binding protein</fullName>
    </submittedName>
</protein>
<dbReference type="PANTHER" id="PTHR43201">
    <property type="entry name" value="ACYL-COA SYNTHETASE"/>
    <property type="match status" value="1"/>
</dbReference>
<dbReference type="InterPro" id="IPR025110">
    <property type="entry name" value="AMP-bd_C"/>
</dbReference>
<gene>
    <name evidence="3" type="ORF">AArcSt11_10670</name>
</gene>
<keyword evidence="4" id="KW-1185">Reference proteome</keyword>
<sequence length="526" mass="55472">MTGWPDADLLAVWAATSPEALAVIHAGDGSAASRNEPDNADRLTYADLDALVDDLARRLSTLGVCPGTHVATLLNTGLPFITVVHALGRLGAVLVPLNVRLTGGELSGHCERVGVETLLCDAEQVEQATAVAEELDIDLTIGRVDDEHGNGESADTDPVRVWSHDPADSLPRVERSPADRRLVLFTSGTTGKPKAVPLTTGNLVASAVGSAFRLGVVPDDRWLCALPMYHMGGLAPVFRSTLYGTCVVLQSTFDAEYTPAVARTHEVTGLSLVPTMLARILDGDADLPDSLRFVLLGGGRADPVLVERADSAGVPVCPTYGMTETASQIATARPAEAVAHEGTVGRPLLGTDVSIVDEQGTPVEAGDVGEVVVSGPTVTPGYLDDAVTERSFGPRGLHTGDLGYRDDGNRLWITGRRSDRIVTGGENVDPVEVREALCSHPAVADAAVVGLDDEEWGERVGALVVVSDGETAELERPDSEALRAYCRDRLAGYKLPRTIEFADALPRTPSGTVDRTAVQVRLGNPE</sequence>
<dbReference type="RefSeq" id="WP_250596959.1">
    <property type="nucleotide sequence ID" value="NZ_JAKRVY010000005.1"/>
</dbReference>
<dbReference type="GO" id="GO:0006631">
    <property type="term" value="P:fatty acid metabolic process"/>
    <property type="evidence" value="ECO:0007669"/>
    <property type="project" value="TreeGrafter"/>
</dbReference>
<dbReference type="PROSITE" id="PS00455">
    <property type="entry name" value="AMP_BINDING"/>
    <property type="match status" value="1"/>
</dbReference>
<dbReference type="Gene3D" id="3.40.50.12780">
    <property type="entry name" value="N-terminal domain of ligase-like"/>
    <property type="match status" value="1"/>
</dbReference>
<dbReference type="EMBL" id="JAKRVY010000005">
    <property type="protein sequence ID" value="MCL9814115.1"/>
    <property type="molecule type" value="Genomic_DNA"/>
</dbReference>
<dbReference type="Pfam" id="PF00501">
    <property type="entry name" value="AMP-binding"/>
    <property type="match status" value="1"/>
</dbReference>
<dbReference type="Gene3D" id="3.30.300.30">
    <property type="match status" value="1"/>
</dbReference>
<dbReference type="InterPro" id="IPR045851">
    <property type="entry name" value="AMP-bd_C_sf"/>
</dbReference>
<dbReference type="InterPro" id="IPR000873">
    <property type="entry name" value="AMP-dep_synth/lig_dom"/>
</dbReference>
<dbReference type="InterPro" id="IPR020845">
    <property type="entry name" value="AMP-binding_CS"/>
</dbReference>